<feature type="compositionally biased region" description="Polar residues" evidence="1">
    <location>
        <begin position="110"/>
        <end position="122"/>
    </location>
</feature>
<accession>A0AAE1P2P2</accession>
<comment type="caution">
    <text evidence="2">The sequence shown here is derived from an EMBL/GenBank/DDBJ whole genome shotgun (WGS) entry which is preliminary data.</text>
</comment>
<evidence type="ECO:0000313" key="2">
    <source>
        <dbReference type="EMBL" id="KAK4300211.1"/>
    </source>
</evidence>
<keyword evidence="3" id="KW-1185">Reference proteome</keyword>
<feature type="compositionally biased region" description="Low complexity" evidence="1">
    <location>
        <begin position="231"/>
        <end position="240"/>
    </location>
</feature>
<evidence type="ECO:0000256" key="1">
    <source>
        <dbReference type="SAM" id="MobiDB-lite"/>
    </source>
</evidence>
<protein>
    <submittedName>
        <fullName evidence="2">Uncharacterized protein</fullName>
    </submittedName>
</protein>
<feature type="region of interest" description="Disordered" evidence="1">
    <location>
        <begin position="92"/>
        <end position="122"/>
    </location>
</feature>
<dbReference type="Proteomes" id="UP001292094">
    <property type="component" value="Unassembled WGS sequence"/>
</dbReference>
<evidence type="ECO:0000313" key="3">
    <source>
        <dbReference type="Proteomes" id="UP001292094"/>
    </source>
</evidence>
<feature type="compositionally biased region" description="Low complexity" evidence="1">
    <location>
        <begin position="1"/>
        <end position="17"/>
    </location>
</feature>
<proteinExistence type="predicted"/>
<name>A0AAE1P2P2_9EUCA</name>
<feature type="compositionally biased region" description="Basic residues" evidence="1">
    <location>
        <begin position="191"/>
        <end position="214"/>
    </location>
</feature>
<gene>
    <name evidence="2" type="ORF">Pmani_027578</name>
</gene>
<feature type="compositionally biased region" description="Polar residues" evidence="1">
    <location>
        <begin position="92"/>
        <end position="101"/>
    </location>
</feature>
<dbReference type="EMBL" id="JAWZYT010003095">
    <property type="protein sequence ID" value="KAK4300211.1"/>
    <property type="molecule type" value="Genomic_DNA"/>
</dbReference>
<feature type="region of interest" description="Disordered" evidence="1">
    <location>
        <begin position="156"/>
        <end position="257"/>
    </location>
</feature>
<organism evidence="2 3">
    <name type="scientific">Petrolisthes manimaculis</name>
    <dbReference type="NCBI Taxonomy" id="1843537"/>
    <lineage>
        <taxon>Eukaryota</taxon>
        <taxon>Metazoa</taxon>
        <taxon>Ecdysozoa</taxon>
        <taxon>Arthropoda</taxon>
        <taxon>Crustacea</taxon>
        <taxon>Multicrustacea</taxon>
        <taxon>Malacostraca</taxon>
        <taxon>Eumalacostraca</taxon>
        <taxon>Eucarida</taxon>
        <taxon>Decapoda</taxon>
        <taxon>Pleocyemata</taxon>
        <taxon>Anomura</taxon>
        <taxon>Galatheoidea</taxon>
        <taxon>Porcellanidae</taxon>
        <taxon>Petrolisthes</taxon>
    </lineage>
</organism>
<dbReference type="AlphaFoldDB" id="A0AAE1P2P2"/>
<feature type="region of interest" description="Disordered" evidence="1">
    <location>
        <begin position="1"/>
        <end position="33"/>
    </location>
</feature>
<reference evidence="2" key="1">
    <citation type="submission" date="2023-11" db="EMBL/GenBank/DDBJ databases">
        <title>Genome assemblies of two species of porcelain crab, Petrolisthes cinctipes and Petrolisthes manimaculis (Anomura: Porcellanidae).</title>
        <authorList>
            <person name="Angst P."/>
        </authorList>
    </citation>
    <scope>NUCLEOTIDE SEQUENCE</scope>
    <source>
        <strain evidence="2">PB745_02</strain>
        <tissue evidence="2">Gill</tissue>
    </source>
</reference>
<sequence length="257" mass="28246">MGGSFTSSEFTTTSSDTCGQNSSLSYPPKVISSKPGRTLVLEQENVRGSISLKNFLGKFETEYGQYLASDCCQASGGTGRLQILHHRQSISISGSKGNTTPEEPKRNTKIKASTVSNNTDTSHTNIGSSFNISSSKPTSFIGRKYQVIHRVRKIVTIPNNSHKQEIHFQRPSPKSPNITNLPGNKPLSHPTFHHSPSHPTFHHSPSHPTFHHSPSHPTFHQPLSHPTFHQPLSHPIFHHSPSPPSTTPHPVFASLEL</sequence>